<evidence type="ECO:0000313" key="1">
    <source>
        <dbReference type="EMBL" id="OZI22721.1"/>
    </source>
</evidence>
<proteinExistence type="predicted"/>
<keyword evidence="2" id="KW-1185">Reference proteome</keyword>
<organism evidence="1 2">
    <name type="scientific">Bordetella genomosp. 7</name>
    <dbReference type="NCBI Taxonomy" id="1416805"/>
    <lineage>
        <taxon>Bacteria</taxon>
        <taxon>Pseudomonadati</taxon>
        <taxon>Pseudomonadota</taxon>
        <taxon>Betaproteobacteria</taxon>
        <taxon>Burkholderiales</taxon>
        <taxon>Alcaligenaceae</taxon>
        <taxon>Bordetella</taxon>
    </lineage>
</organism>
<dbReference type="Proteomes" id="UP000216947">
    <property type="component" value="Unassembled WGS sequence"/>
</dbReference>
<accession>A0A261RCP8</accession>
<comment type="caution">
    <text evidence="1">The sequence shown here is derived from an EMBL/GenBank/DDBJ whole genome shotgun (WGS) entry which is preliminary data.</text>
</comment>
<protein>
    <submittedName>
        <fullName evidence="1">Uncharacterized protein</fullName>
    </submittedName>
</protein>
<reference evidence="2" key="1">
    <citation type="submission" date="2017-05" db="EMBL/GenBank/DDBJ databases">
        <title>Complete and WGS of Bordetella genogroups.</title>
        <authorList>
            <person name="Spilker T."/>
            <person name="Lipuma J."/>
        </authorList>
    </citation>
    <scope>NUCLEOTIDE SEQUENCE [LARGE SCALE GENOMIC DNA]</scope>
    <source>
        <strain evidence="2">AU18089</strain>
    </source>
</reference>
<dbReference type="AlphaFoldDB" id="A0A261RCP8"/>
<name>A0A261RCP8_9BORD</name>
<evidence type="ECO:0000313" key="2">
    <source>
        <dbReference type="Proteomes" id="UP000216947"/>
    </source>
</evidence>
<dbReference type="EMBL" id="NEVK01000004">
    <property type="protein sequence ID" value="OZI22721.1"/>
    <property type="molecule type" value="Genomic_DNA"/>
</dbReference>
<sequence length="76" mass="8329">MYQAADTGNYMTPLVARAALGKNQAMSHVDAASTSGCDCFWESPGGDSVFSCALRRRRLRPAHFFGRVQNRFASTL</sequence>
<gene>
    <name evidence="1" type="ORF">CAL19_09415</name>
</gene>